<reference evidence="1" key="1">
    <citation type="submission" date="2021-02" db="EMBL/GenBank/DDBJ databases">
        <title>First Annotated Genome of the Yellow-green Alga Tribonema minus.</title>
        <authorList>
            <person name="Mahan K.M."/>
        </authorList>
    </citation>
    <scope>NUCLEOTIDE SEQUENCE</scope>
    <source>
        <strain evidence="1">UTEX B ZZ1240</strain>
    </source>
</reference>
<dbReference type="GO" id="GO:0008988">
    <property type="term" value="F:rRNA (adenine-N6-)-methyltransferase activity"/>
    <property type="evidence" value="ECO:0007669"/>
    <property type="project" value="TreeGrafter"/>
</dbReference>
<dbReference type="GO" id="GO:0003676">
    <property type="term" value="F:nucleic acid binding"/>
    <property type="evidence" value="ECO:0007669"/>
    <property type="project" value="InterPro"/>
</dbReference>
<dbReference type="PANTHER" id="PTHR23290">
    <property type="entry name" value="RRNA N6-ADENOSINE-METHYLTRANSFERASE METTL5"/>
    <property type="match status" value="1"/>
</dbReference>
<dbReference type="PROSITE" id="PS00092">
    <property type="entry name" value="N6_MTASE"/>
    <property type="match status" value="1"/>
</dbReference>
<proteinExistence type="predicted"/>
<sequence length="211" mass="22844">MKLKHLESALQEVTLYSQLQELTGTAPRLELEQYSTSPHLAARMVYTAHMEHDDIEDMNVLDMGCGTGILGIAAAFLGAGHVTGIDIDPAALAVAAQNAERCEVQETLDLAEAPPFDTVLTNPPFGTRRAGADIEFLRLAMSLARRAVYTMHKTSTRAHVLKCAREGGAEAEVIAQLCFDIPATYAHHKRKSVDVEVDLIRVAIAAPASPR</sequence>
<evidence type="ECO:0000313" key="1">
    <source>
        <dbReference type="EMBL" id="KAG5188991.1"/>
    </source>
</evidence>
<protein>
    <submittedName>
        <fullName evidence="1">S-adenosyl-L-methionine-dependent methyltransferase</fullName>
    </submittedName>
</protein>
<dbReference type="SUPFAM" id="SSF53335">
    <property type="entry name" value="S-adenosyl-L-methionine-dependent methyltransferases"/>
    <property type="match status" value="1"/>
</dbReference>
<dbReference type="Gene3D" id="3.40.50.150">
    <property type="entry name" value="Vaccinia Virus protein VP39"/>
    <property type="match status" value="1"/>
</dbReference>
<comment type="caution">
    <text evidence="1">The sequence shown here is derived from an EMBL/GenBank/DDBJ whole genome shotgun (WGS) entry which is preliminary data.</text>
</comment>
<gene>
    <name evidence="1" type="ORF">JKP88DRAFT_271653</name>
</gene>
<dbReference type="EMBL" id="JAFCMP010000058">
    <property type="protein sequence ID" value="KAG5188991.1"/>
    <property type="molecule type" value="Genomic_DNA"/>
</dbReference>
<accession>A0A835Z882</accession>
<keyword evidence="1" id="KW-0808">Transferase</keyword>
<dbReference type="AlphaFoldDB" id="A0A835Z882"/>
<evidence type="ECO:0000313" key="2">
    <source>
        <dbReference type="Proteomes" id="UP000664859"/>
    </source>
</evidence>
<keyword evidence="2" id="KW-1185">Reference proteome</keyword>
<dbReference type="Pfam" id="PF06325">
    <property type="entry name" value="PrmA"/>
    <property type="match status" value="1"/>
</dbReference>
<organism evidence="1 2">
    <name type="scientific">Tribonema minus</name>
    <dbReference type="NCBI Taxonomy" id="303371"/>
    <lineage>
        <taxon>Eukaryota</taxon>
        <taxon>Sar</taxon>
        <taxon>Stramenopiles</taxon>
        <taxon>Ochrophyta</taxon>
        <taxon>PX clade</taxon>
        <taxon>Xanthophyceae</taxon>
        <taxon>Tribonematales</taxon>
        <taxon>Tribonemataceae</taxon>
        <taxon>Tribonema</taxon>
    </lineage>
</organism>
<dbReference type="InterPro" id="IPR029063">
    <property type="entry name" value="SAM-dependent_MTases_sf"/>
</dbReference>
<dbReference type="InterPro" id="IPR051720">
    <property type="entry name" value="rRNA_MeTrfase/Polyamine_Synth"/>
</dbReference>
<dbReference type="InterPro" id="IPR002052">
    <property type="entry name" value="DNA_methylase_N6_adenine_CS"/>
</dbReference>
<name>A0A835Z882_9STRA</name>
<keyword evidence="1" id="KW-0489">Methyltransferase</keyword>
<dbReference type="CDD" id="cd02440">
    <property type="entry name" value="AdoMet_MTases"/>
    <property type="match status" value="1"/>
</dbReference>
<dbReference type="Proteomes" id="UP000664859">
    <property type="component" value="Unassembled WGS sequence"/>
</dbReference>
<dbReference type="PANTHER" id="PTHR23290:SF0">
    <property type="entry name" value="RRNA N6-ADENOSINE-METHYLTRANSFERASE METTL5"/>
    <property type="match status" value="1"/>
</dbReference>
<dbReference type="OrthoDB" id="7848332at2759"/>